<dbReference type="InterPro" id="IPR001884">
    <property type="entry name" value="IF5A-like"/>
</dbReference>
<keyword evidence="7 8" id="KW-0385">Hypusine</keyword>
<evidence type="ECO:0000259" key="9">
    <source>
        <dbReference type="SMART" id="SM01376"/>
    </source>
</evidence>
<evidence type="ECO:0000256" key="8">
    <source>
        <dbReference type="RuleBase" id="RU362005"/>
    </source>
</evidence>
<dbReference type="GO" id="GO:0045901">
    <property type="term" value="P:positive regulation of translational elongation"/>
    <property type="evidence" value="ECO:0007669"/>
    <property type="project" value="UniProtKB-UniRule"/>
</dbReference>
<dbReference type="InterPro" id="IPR014722">
    <property type="entry name" value="Rib_uL2_dom2"/>
</dbReference>
<sequence length="157" mass="17225">MADEHIVWENYDEFGDSGARATYPVQCSALRKNGFVVVNGHPCKIVDISTSKPGMVHLVGLDIWTGRKYEEQYPSTDNIEVPVVKRIELALIDITDDGSVSMMSADGGISDDTMLPAYPRGLAEKMRELFDAGAPVQVTVQAAMDVKAIVNCKKVEY</sequence>
<dbReference type="PANTHER" id="PTHR11673">
    <property type="entry name" value="TRANSLATION INITIATION FACTOR 5A FAMILY MEMBER"/>
    <property type="match status" value="1"/>
</dbReference>
<reference evidence="10" key="2">
    <citation type="submission" date="2023-05" db="EMBL/GenBank/DDBJ databases">
        <authorList>
            <consortium name="Lawrence Berkeley National Laboratory"/>
            <person name="Steindorff A."/>
            <person name="Hensen N."/>
            <person name="Bonometti L."/>
            <person name="Westerberg I."/>
            <person name="Brannstrom I.O."/>
            <person name="Guillou S."/>
            <person name="Cros-Aarteil S."/>
            <person name="Calhoun S."/>
            <person name="Haridas S."/>
            <person name="Kuo A."/>
            <person name="Mondo S."/>
            <person name="Pangilinan J."/>
            <person name="Riley R."/>
            <person name="Labutti K."/>
            <person name="Andreopoulos B."/>
            <person name="Lipzen A."/>
            <person name="Chen C."/>
            <person name="Yanf M."/>
            <person name="Daum C."/>
            <person name="Ng V."/>
            <person name="Clum A."/>
            <person name="Ohm R."/>
            <person name="Martin F."/>
            <person name="Silar P."/>
            <person name="Natvig D."/>
            <person name="Lalanne C."/>
            <person name="Gautier V."/>
            <person name="Ament-Velasquez S.L."/>
            <person name="Kruys A."/>
            <person name="Hutchinson M.I."/>
            <person name="Powell A.J."/>
            <person name="Barry K."/>
            <person name="Miller A.N."/>
            <person name="Grigoriev I.V."/>
            <person name="Debuchy R."/>
            <person name="Gladieux P."/>
            <person name="Thoren M.H."/>
            <person name="Johannesson H."/>
        </authorList>
    </citation>
    <scope>NUCLEOTIDE SEQUENCE</scope>
    <source>
        <strain evidence="10">CBS 757.83</strain>
    </source>
</reference>
<protein>
    <recommendedName>
        <fullName evidence="8">Eukaryotic translation initiation factor 5A</fullName>
        <shortName evidence="8">eIF-5A</shortName>
    </recommendedName>
</protein>
<dbReference type="Pfam" id="PF01287">
    <property type="entry name" value="eIF-5a"/>
    <property type="match status" value="1"/>
</dbReference>
<keyword evidence="3" id="KW-0963">Cytoplasm</keyword>
<dbReference type="EMBL" id="MU863636">
    <property type="protein sequence ID" value="KAK4101213.1"/>
    <property type="molecule type" value="Genomic_DNA"/>
</dbReference>
<dbReference type="GO" id="GO:0003746">
    <property type="term" value="F:translation elongation factor activity"/>
    <property type="evidence" value="ECO:0007669"/>
    <property type="project" value="UniProtKB-UniRule"/>
</dbReference>
<dbReference type="Proteomes" id="UP001305647">
    <property type="component" value="Unassembled WGS sequence"/>
</dbReference>
<dbReference type="GO" id="GO:0003743">
    <property type="term" value="F:translation initiation factor activity"/>
    <property type="evidence" value="ECO:0007669"/>
    <property type="project" value="UniProtKB-KW"/>
</dbReference>
<dbReference type="Gene3D" id="2.30.30.30">
    <property type="match status" value="1"/>
</dbReference>
<organism evidence="10 11">
    <name type="scientific">Parathielavia hyrcaniae</name>
    <dbReference type="NCBI Taxonomy" id="113614"/>
    <lineage>
        <taxon>Eukaryota</taxon>
        <taxon>Fungi</taxon>
        <taxon>Dikarya</taxon>
        <taxon>Ascomycota</taxon>
        <taxon>Pezizomycotina</taxon>
        <taxon>Sordariomycetes</taxon>
        <taxon>Sordariomycetidae</taxon>
        <taxon>Sordariales</taxon>
        <taxon>Chaetomiaceae</taxon>
        <taxon>Parathielavia</taxon>
    </lineage>
</organism>
<keyword evidence="4" id="KW-0251">Elongation factor</keyword>
<evidence type="ECO:0000256" key="1">
    <source>
        <dbReference type="ARBA" id="ARBA00004496"/>
    </source>
</evidence>
<dbReference type="Pfam" id="PF21485">
    <property type="entry name" value="IF5A-like_N"/>
    <property type="match status" value="1"/>
</dbReference>
<dbReference type="InterPro" id="IPR012340">
    <property type="entry name" value="NA-bd_OB-fold"/>
</dbReference>
<evidence type="ECO:0000256" key="3">
    <source>
        <dbReference type="ARBA" id="ARBA00022490"/>
    </source>
</evidence>
<proteinExistence type="inferred from homology"/>
<dbReference type="GO" id="GO:0005737">
    <property type="term" value="C:cytoplasm"/>
    <property type="evidence" value="ECO:0007669"/>
    <property type="project" value="UniProtKB-SubCell"/>
</dbReference>
<comment type="function">
    <text evidence="8">Translation factor that promotes translation elongation and termination, particularly upon ribosome stalling at specific amino acid sequence contexts. Binds between the exit (E) and peptidyl (P) site of the ribosome and promotes rescue of stalled ribosome: specifically required for efficient translation of polyproline-containing peptides as well as other motifs that stall the ribosome. Acts as ribosome quality control (RQC) cofactor by joining the RQC complex to facilitate peptidyl transfer during CAT tailing step.</text>
</comment>
<feature type="domain" description="Translation initiation factor 5A C-terminal" evidence="9">
    <location>
        <begin position="83"/>
        <end position="153"/>
    </location>
</feature>
<name>A0AAN6Q0I1_9PEZI</name>
<dbReference type="AlphaFoldDB" id="A0AAN6Q0I1"/>
<keyword evidence="10" id="KW-0396">Initiation factor</keyword>
<evidence type="ECO:0000256" key="7">
    <source>
        <dbReference type="ARBA" id="ARBA00023071"/>
    </source>
</evidence>
<dbReference type="NCBIfam" id="TIGR00037">
    <property type="entry name" value="eIF_5A"/>
    <property type="match status" value="1"/>
</dbReference>
<evidence type="ECO:0000256" key="6">
    <source>
        <dbReference type="ARBA" id="ARBA00022917"/>
    </source>
</evidence>
<dbReference type="PIRSF" id="PIRSF003025">
    <property type="entry name" value="eIF5A"/>
    <property type="match status" value="1"/>
</dbReference>
<evidence type="ECO:0000313" key="10">
    <source>
        <dbReference type="EMBL" id="KAK4101213.1"/>
    </source>
</evidence>
<reference evidence="10" key="1">
    <citation type="journal article" date="2023" name="Mol. Phylogenet. Evol.">
        <title>Genome-scale phylogeny and comparative genomics of the fungal order Sordariales.</title>
        <authorList>
            <person name="Hensen N."/>
            <person name="Bonometti L."/>
            <person name="Westerberg I."/>
            <person name="Brannstrom I.O."/>
            <person name="Guillou S."/>
            <person name="Cros-Aarteil S."/>
            <person name="Calhoun S."/>
            <person name="Haridas S."/>
            <person name="Kuo A."/>
            <person name="Mondo S."/>
            <person name="Pangilinan J."/>
            <person name="Riley R."/>
            <person name="LaButti K."/>
            <person name="Andreopoulos B."/>
            <person name="Lipzen A."/>
            <person name="Chen C."/>
            <person name="Yan M."/>
            <person name="Daum C."/>
            <person name="Ng V."/>
            <person name="Clum A."/>
            <person name="Steindorff A."/>
            <person name="Ohm R.A."/>
            <person name="Martin F."/>
            <person name="Silar P."/>
            <person name="Natvig D.O."/>
            <person name="Lalanne C."/>
            <person name="Gautier V."/>
            <person name="Ament-Velasquez S.L."/>
            <person name="Kruys A."/>
            <person name="Hutchinson M.I."/>
            <person name="Powell A.J."/>
            <person name="Barry K."/>
            <person name="Miller A.N."/>
            <person name="Grigoriev I.V."/>
            <person name="Debuchy R."/>
            <person name="Gladieux P."/>
            <person name="Hiltunen Thoren M."/>
            <person name="Johannesson H."/>
        </authorList>
    </citation>
    <scope>NUCLEOTIDE SEQUENCE</scope>
    <source>
        <strain evidence="10">CBS 757.83</strain>
    </source>
</reference>
<comment type="subcellular location">
    <subcellularLocation>
        <location evidence="1">Cytoplasm</location>
    </subcellularLocation>
</comment>
<keyword evidence="11" id="KW-1185">Reference proteome</keyword>
<comment type="PTM">
    <text evidence="8">eIF-5A seems to be the only eukaryotic protein to have a hypusine residue which is a post-translational modification of a lysine by the addition of a butylamino group.</text>
</comment>
<dbReference type="GO" id="GO:0045905">
    <property type="term" value="P:positive regulation of translational termination"/>
    <property type="evidence" value="ECO:0007669"/>
    <property type="project" value="UniProtKB-UniRule"/>
</dbReference>
<dbReference type="GO" id="GO:0003723">
    <property type="term" value="F:RNA binding"/>
    <property type="evidence" value="ECO:0007669"/>
    <property type="project" value="UniProtKB-KW"/>
</dbReference>
<dbReference type="InterPro" id="IPR048670">
    <property type="entry name" value="IF5A-like_N"/>
</dbReference>
<dbReference type="InterPro" id="IPR020189">
    <property type="entry name" value="IF5A_C"/>
</dbReference>
<dbReference type="SUPFAM" id="SSF50104">
    <property type="entry name" value="Translation proteins SH3-like domain"/>
    <property type="match status" value="1"/>
</dbReference>
<dbReference type="InterPro" id="IPR008991">
    <property type="entry name" value="Translation_prot_SH3-like_sf"/>
</dbReference>
<keyword evidence="6 8" id="KW-0648">Protein biosynthesis</keyword>
<dbReference type="SUPFAM" id="SSF50249">
    <property type="entry name" value="Nucleic acid-binding proteins"/>
    <property type="match status" value="1"/>
</dbReference>
<accession>A0AAN6Q0I1</accession>
<dbReference type="Gene3D" id="2.40.50.140">
    <property type="entry name" value="Nucleic acid-binding proteins"/>
    <property type="match status" value="1"/>
</dbReference>
<keyword evidence="5" id="KW-0694">RNA-binding</keyword>
<gene>
    <name evidence="10" type="ORF">N658DRAFT_486251</name>
</gene>
<comment type="caution">
    <text evidence="10">The sequence shown here is derived from an EMBL/GenBank/DDBJ whole genome shotgun (WGS) entry which is preliminary data.</text>
</comment>
<dbReference type="FunFam" id="2.30.30.30:FF:000007">
    <property type="entry name" value="Eukaryotic translation initiation factor 5A"/>
    <property type="match status" value="1"/>
</dbReference>
<dbReference type="SMART" id="SM01376">
    <property type="entry name" value="eIF-5a"/>
    <property type="match status" value="1"/>
</dbReference>
<evidence type="ECO:0000256" key="4">
    <source>
        <dbReference type="ARBA" id="ARBA00022768"/>
    </source>
</evidence>
<evidence type="ECO:0000313" key="11">
    <source>
        <dbReference type="Proteomes" id="UP001305647"/>
    </source>
</evidence>
<comment type="similarity">
    <text evidence="2 8">Belongs to the eIF-5A family.</text>
</comment>
<dbReference type="GO" id="GO:0043022">
    <property type="term" value="F:ribosome binding"/>
    <property type="evidence" value="ECO:0007669"/>
    <property type="project" value="UniProtKB-UniRule"/>
</dbReference>
<evidence type="ECO:0000256" key="5">
    <source>
        <dbReference type="ARBA" id="ARBA00022884"/>
    </source>
</evidence>
<evidence type="ECO:0000256" key="2">
    <source>
        <dbReference type="ARBA" id="ARBA00006016"/>
    </source>
</evidence>